<dbReference type="InterPro" id="IPR011989">
    <property type="entry name" value="ARM-like"/>
</dbReference>
<dbReference type="OrthoDB" id="292843at2"/>
<name>A0A1I2LJM4_9ACTN</name>
<gene>
    <name evidence="1" type="ORF">SAMN05421541_121112</name>
</gene>
<dbReference type="PROSITE" id="PS50077">
    <property type="entry name" value="HEAT_REPEAT"/>
    <property type="match status" value="1"/>
</dbReference>
<protein>
    <recommendedName>
        <fullName evidence="3">HEAT repeat-containing protein</fullName>
    </recommendedName>
</protein>
<dbReference type="InterPro" id="IPR016024">
    <property type="entry name" value="ARM-type_fold"/>
</dbReference>
<dbReference type="RefSeq" id="WP_093621368.1">
    <property type="nucleotide sequence ID" value="NZ_BOMT01000073.1"/>
</dbReference>
<reference evidence="1 2" key="1">
    <citation type="submission" date="2016-10" db="EMBL/GenBank/DDBJ databases">
        <authorList>
            <person name="de Groot N.N."/>
        </authorList>
    </citation>
    <scope>NUCLEOTIDE SEQUENCE [LARGE SCALE GENOMIC DNA]</scope>
    <source>
        <strain evidence="1 2">DSM 43019</strain>
    </source>
</reference>
<dbReference type="STRING" id="35752.SAMN05421541_121112"/>
<dbReference type="InterPro" id="IPR021133">
    <property type="entry name" value="HEAT_type_2"/>
</dbReference>
<keyword evidence="2" id="KW-1185">Reference proteome</keyword>
<dbReference type="AlphaFoldDB" id="A0A1I2LJM4"/>
<dbReference type="EMBL" id="FONV01000021">
    <property type="protein sequence ID" value="SFF77637.1"/>
    <property type="molecule type" value="Genomic_DNA"/>
</dbReference>
<organism evidence="1 2">
    <name type="scientific">Actinoplanes philippinensis</name>
    <dbReference type="NCBI Taxonomy" id="35752"/>
    <lineage>
        <taxon>Bacteria</taxon>
        <taxon>Bacillati</taxon>
        <taxon>Actinomycetota</taxon>
        <taxon>Actinomycetes</taxon>
        <taxon>Micromonosporales</taxon>
        <taxon>Micromonosporaceae</taxon>
        <taxon>Actinoplanes</taxon>
    </lineage>
</organism>
<dbReference type="Gene3D" id="1.25.10.10">
    <property type="entry name" value="Leucine-rich Repeat Variant"/>
    <property type="match status" value="1"/>
</dbReference>
<evidence type="ECO:0000313" key="2">
    <source>
        <dbReference type="Proteomes" id="UP000199645"/>
    </source>
</evidence>
<sequence>MFAGLDDIDWESLTHAYGSAEDVPGWVRGLVDADPAVREESLDAMYGAVHHQGDVYDSTVAVVPYLLEALAVPGLPGRDGIVELLTSIVQVGDWPEEPALDDEAVVMRRHAVRAHALAVAAAPVLLRLADDADPEVRAVAPQLLVAVAPAVPDPAGLLLGLLGSETDLKVRTGLFEALGSLPLDDATIGRLLELAGSAPASTALAALIAVARNDPYRAPLDGVPELIERAYAEEGPAAGPAGFETDTLIGSLRVMREQSDEGRRAPHCTRMIEDLTDPLGPRVAERIAIVTPLLASVHDDLAGDALFAANKLIEGWRGDYREVVTRIAALLARPPQVAGWAASMLKSWGPVAAPAVETVAGRLALIDAQPWRDGLPEWTVRYSADLPGLHPYLEILAGFGDERALPLLLTGLTLPQRPKDIGYALARYPGHAGRLTAAIVPYLPVVAAGERPPTEWYAFQTALRAFRADAAPAVPYLLASPLRDWSATTLGRIGPAARAALPALRAAAGGDDPRLAVAAAGALWRIDRWPGALARLTAHLDGPAAREAFEEIAAMGADAAPAAALVATYLDAPPDRHWWTPARAALALWRLTGDLDRVAPVLTAAWHGNARTRPAIAAAAAGRPAAALEPLFRAELTADRRHNVSENTWSSAQVTEDEQLLASCRHLVTPA</sequence>
<evidence type="ECO:0008006" key="3">
    <source>
        <dbReference type="Google" id="ProtNLM"/>
    </source>
</evidence>
<evidence type="ECO:0000313" key="1">
    <source>
        <dbReference type="EMBL" id="SFF77637.1"/>
    </source>
</evidence>
<dbReference type="Proteomes" id="UP000199645">
    <property type="component" value="Unassembled WGS sequence"/>
</dbReference>
<accession>A0A1I2LJM4</accession>
<proteinExistence type="predicted"/>
<dbReference type="SUPFAM" id="SSF48371">
    <property type="entry name" value="ARM repeat"/>
    <property type="match status" value="1"/>
</dbReference>